<feature type="transmembrane region" description="Helical" evidence="7">
    <location>
        <begin position="20"/>
        <end position="39"/>
    </location>
</feature>
<keyword evidence="2" id="KW-1003">Cell membrane</keyword>
<dbReference type="Pfam" id="PF12704">
    <property type="entry name" value="MacB_PCD"/>
    <property type="match status" value="1"/>
</dbReference>
<dbReference type="PANTHER" id="PTHR30572">
    <property type="entry name" value="MEMBRANE COMPONENT OF TRANSPORTER-RELATED"/>
    <property type="match status" value="1"/>
</dbReference>
<keyword evidence="3 7" id="KW-0812">Transmembrane</keyword>
<dbReference type="Proteomes" id="UP000076079">
    <property type="component" value="Chromosome"/>
</dbReference>
<dbReference type="InterPro" id="IPR025857">
    <property type="entry name" value="MacB_PCD"/>
</dbReference>
<keyword evidence="10" id="KW-0067">ATP-binding</keyword>
<dbReference type="PATRIC" id="fig|1813736.3.peg.789"/>
<dbReference type="AlphaFoldDB" id="A0A143PGD9"/>
<sequence length="420" mass="46165">MHLGPLVRAMLRNKVRFGLLALEVALTLAIVANCVSLILDARRELTRPSGFVDEQLMLVTATPFNEAFREVSYRDTIADQDLAALRAHPAIENATNSSFLPWQGGGSSTMFQRTRKAEAIRTQIYAADERMLDTLGVRLVEGRAFTRDDVLRNTEQLRALNAIDRVRDASGIAASTVTVPAIITRAYAKLMFPEGQPLGKTFEDENGDHWQVVGVVEHFYNPYAWKIGEYATFYPQRQGSYEGGTSYLVRVKPGQLTPVEKGVEGVLAGVNANRTFRVRTIPDVKRRFLGSQTLMVRLLSLVIVVLVFVTALGIMGLTSFSVAERTRQIGTRRALGAGRADILRHFLLENWITTTVGIVLGVGLAVVLNMTLLREMDGPRITPGLLAIGAVLLWTAGLLATLWPALRGARVAPAEATRNI</sequence>
<dbReference type="InterPro" id="IPR050250">
    <property type="entry name" value="Macrolide_Exporter_MacB"/>
</dbReference>
<accession>A0A143PGD9</accession>
<evidence type="ECO:0000259" key="8">
    <source>
        <dbReference type="Pfam" id="PF02687"/>
    </source>
</evidence>
<dbReference type="EMBL" id="CP015136">
    <property type="protein sequence ID" value="AMY07581.1"/>
    <property type="molecule type" value="Genomic_DNA"/>
</dbReference>
<organism evidence="10 11">
    <name type="scientific">Luteitalea pratensis</name>
    <dbReference type="NCBI Taxonomy" id="1855912"/>
    <lineage>
        <taxon>Bacteria</taxon>
        <taxon>Pseudomonadati</taxon>
        <taxon>Acidobacteriota</taxon>
        <taxon>Vicinamibacteria</taxon>
        <taxon>Vicinamibacterales</taxon>
        <taxon>Vicinamibacteraceae</taxon>
        <taxon>Luteitalea</taxon>
    </lineage>
</organism>
<dbReference type="RefSeq" id="WP_157898697.1">
    <property type="nucleotide sequence ID" value="NZ_CP015136.1"/>
</dbReference>
<evidence type="ECO:0000256" key="7">
    <source>
        <dbReference type="SAM" id="Phobius"/>
    </source>
</evidence>
<protein>
    <submittedName>
        <fullName evidence="10">Macrolide export ATP-binding/permease protein MacB</fullName>
        <ecNumber evidence="10">3.6.3.-</ecNumber>
    </submittedName>
</protein>
<evidence type="ECO:0000256" key="4">
    <source>
        <dbReference type="ARBA" id="ARBA00022989"/>
    </source>
</evidence>
<feature type="transmembrane region" description="Helical" evidence="7">
    <location>
        <begin position="351"/>
        <end position="373"/>
    </location>
</feature>
<keyword evidence="11" id="KW-1185">Reference proteome</keyword>
<evidence type="ECO:0000256" key="3">
    <source>
        <dbReference type="ARBA" id="ARBA00022692"/>
    </source>
</evidence>
<evidence type="ECO:0000256" key="6">
    <source>
        <dbReference type="ARBA" id="ARBA00038076"/>
    </source>
</evidence>
<name>A0A143PGD9_LUTPR</name>
<keyword evidence="4 7" id="KW-1133">Transmembrane helix</keyword>
<comment type="similarity">
    <text evidence="6">Belongs to the ABC-4 integral membrane protein family.</text>
</comment>
<reference evidence="11" key="2">
    <citation type="submission" date="2016-04" db="EMBL/GenBank/DDBJ databases">
        <title>First Complete Genome Sequence of a Subdivision 6 Acidobacterium.</title>
        <authorList>
            <person name="Huang S."/>
            <person name="Vieira S."/>
            <person name="Bunk B."/>
            <person name="Riedel T."/>
            <person name="Sproeer C."/>
            <person name="Overmann J."/>
        </authorList>
    </citation>
    <scope>NUCLEOTIDE SEQUENCE [LARGE SCALE GENOMIC DNA]</scope>
    <source>
        <strain evidence="11">DSM 100886 HEG_-6_39</strain>
    </source>
</reference>
<dbReference type="InterPro" id="IPR003838">
    <property type="entry name" value="ABC3_permease_C"/>
</dbReference>
<dbReference type="STRING" id="1855912.LuPra_00754"/>
<proteinExistence type="inferred from homology"/>
<feature type="domain" description="ABC3 transporter permease C-terminal" evidence="8">
    <location>
        <begin position="301"/>
        <end position="410"/>
    </location>
</feature>
<dbReference type="KEGG" id="abac:LuPra_00754"/>
<evidence type="ECO:0000256" key="1">
    <source>
        <dbReference type="ARBA" id="ARBA00004651"/>
    </source>
</evidence>
<evidence type="ECO:0000313" key="10">
    <source>
        <dbReference type="EMBL" id="AMY07581.1"/>
    </source>
</evidence>
<feature type="transmembrane region" description="Helical" evidence="7">
    <location>
        <begin position="385"/>
        <end position="406"/>
    </location>
</feature>
<reference evidence="10 11" key="1">
    <citation type="journal article" date="2016" name="Genome Announc.">
        <title>First Complete Genome Sequence of a Subdivision 6 Acidobacterium Strain.</title>
        <authorList>
            <person name="Huang S."/>
            <person name="Vieira S."/>
            <person name="Bunk B."/>
            <person name="Riedel T."/>
            <person name="Sproer C."/>
            <person name="Overmann J."/>
        </authorList>
    </citation>
    <scope>NUCLEOTIDE SEQUENCE [LARGE SCALE GENOMIC DNA]</scope>
    <source>
        <strain evidence="11">DSM 100886 HEG_-6_39</strain>
    </source>
</reference>
<evidence type="ECO:0000256" key="5">
    <source>
        <dbReference type="ARBA" id="ARBA00023136"/>
    </source>
</evidence>
<evidence type="ECO:0000259" key="9">
    <source>
        <dbReference type="Pfam" id="PF12704"/>
    </source>
</evidence>
<dbReference type="GO" id="GO:0022857">
    <property type="term" value="F:transmembrane transporter activity"/>
    <property type="evidence" value="ECO:0007669"/>
    <property type="project" value="TreeGrafter"/>
</dbReference>
<dbReference type="PANTHER" id="PTHR30572:SF4">
    <property type="entry name" value="ABC TRANSPORTER PERMEASE YTRF"/>
    <property type="match status" value="1"/>
</dbReference>
<dbReference type="EC" id="3.6.3.-" evidence="10"/>
<keyword evidence="5 7" id="KW-0472">Membrane</keyword>
<dbReference type="Pfam" id="PF02687">
    <property type="entry name" value="FtsX"/>
    <property type="match status" value="1"/>
</dbReference>
<dbReference type="GO" id="GO:0016787">
    <property type="term" value="F:hydrolase activity"/>
    <property type="evidence" value="ECO:0007669"/>
    <property type="project" value="UniProtKB-KW"/>
</dbReference>
<evidence type="ECO:0000313" key="11">
    <source>
        <dbReference type="Proteomes" id="UP000076079"/>
    </source>
</evidence>
<dbReference type="OrthoDB" id="9770036at2"/>
<keyword evidence="10" id="KW-0378">Hydrolase</keyword>
<keyword evidence="10" id="KW-0547">Nucleotide-binding</keyword>
<feature type="domain" description="MacB-like periplasmic core" evidence="9">
    <location>
        <begin position="24"/>
        <end position="255"/>
    </location>
</feature>
<comment type="subcellular location">
    <subcellularLocation>
        <location evidence="1">Cell membrane</location>
        <topology evidence="1">Multi-pass membrane protein</topology>
    </subcellularLocation>
</comment>
<dbReference type="GO" id="GO:0005524">
    <property type="term" value="F:ATP binding"/>
    <property type="evidence" value="ECO:0007669"/>
    <property type="project" value="UniProtKB-KW"/>
</dbReference>
<evidence type="ECO:0000256" key="2">
    <source>
        <dbReference type="ARBA" id="ARBA00022475"/>
    </source>
</evidence>
<gene>
    <name evidence="10" type="primary">macB_13</name>
    <name evidence="10" type="ORF">LuPra_00754</name>
</gene>
<dbReference type="GO" id="GO:0005886">
    <property type="term" value="C:plasma membrane"/>
    <property type="evidence" value="ECO:0007669"/>
    <property type="project" value="UniProtKB-SubCell"/>
</dbReference>
<feature type="transmembrane region" description="Helical" evidence="7">
    <location>
        <begin position="294"/>
        <end position="317"/>
    </location>
</feature>